<sequence>MIWTDIIVSESLACKFIELADEGIGYELFHTSHVVDGMRCRPDFKPSMADDALRPDPDPDGTPVPHAMLGEPSDQSGLVDYIKACIVATGDRLLFQGFGHQPYGDMFRLCSTDAVQCVKQLAAVGPRPATPDALEVCTDVDGPHWQILLAAAQFAYDRAYNTPYANPCSEAPDDCPHTYPSGHSPIHRRNHSLAHALRQAWYAPFMLQYLRSSPLMDQTKWCGMGHREVLSTQLRLIFEATGRQTDFGWLDAYTVTSDRLRKEFVTLAMPPVSAARTLSTSNFLKARENLQPLQPDKHASAFQIVEQAMAMVRELLVKHLVHRSQLGVVEAEERVKEFNKRLSDELLGCAVKGNTHADVVKELRSLGVVFQRVWTSAQELNVAKEGEDQPMELCSILNQAIRDDDEVTMNLVIQVVDGINKSVLPRAGGISCTITTDLHQRGCDWELDKREEHRHMDDPFGCKLCFRGGGFGRDPKYREFFECGKMYRAPMYLATSFNDSIAKEFMNRHSPGTDAILWTIHVPDGPCQNVNHLPKSNVQHPSTGHPQEEEYLFVPYSVFTVLSVKWSPPHYLAKGQPHHIHLQAAVDNREESSDLPLCPWC</sequence>
<feature type="domain" description="SidE PDE" evidence="2">
    <location>
        <begin position="180"/>
        <end position="268"/>
    </location>
</feature>
<dbReference type="Gene3D" id="3.90.176.10">
    <property type="entry name" value="Toxin ADP-ribosyltransferase, Chain A, domain 1"/>
    <property type="match status" value="1"/>
</dbReference>
<reference evidence="3 4" key="1">
    <citation type="journal article" date="2015" name="Genome Biol. Evol.">
        <title>Comparative Genomics of a Bacterivorous Green Alga Reveals Evolutionary Causalities and Consequences of Phago-Mixotrophic Mode of Nutrition.</title>
        <authorList>
            <person name="Burns J.A."/>
            <person name="Paasch A."/>
            <person name="Narechania A."/>
            <person name="Kim E."/>
        </authorList>
    </citation>
    <scope>NUCLEOTIDE SEQUENCE [LARGE SCALE GENOMIC DNA]</scope>
    <source>
        <strain evidence="3 4">PLY_AMNH</strain>
    </source>
</reference>
<evidence type="ECO:0000313" key="4">
    <source>
        <dbReference type="Proteomes" id="UP001190700"/>
    </source>
</evidence>
<comment type="caution">
    <text evidence="3">The sequence shown here is derived from an EMBL/GenBank/DDBJ whole genome shotgun (WGS) entry which is preliminary data.</text>
</comment>
<accession>A0AAE0G191</accession>
<dbReference type="Proteomes" id="UP001190700">
    <property type="component" value="Unassembled WGS sequence"/>
</dbReference>
<gene>
    <name evidence="3" type="ORF">CYMTET_21826</name>
</gene>
<evidence type="ECO:0000259" key="2">
    <source>
        <dbReference type="Pfam" id="PF12252"/>
    </source>
</evidence>
<proteinExistence type="predicted"/>
<evidence type="ECO:0000256" key="1">
    <source>
        <dbReference type="SAM" id="MobiDB-lite"/>
    </source>
</evidence>
<dbReference type="EMBL" id="LGRX02010773">
    <property type="protein sequence ID" value="KAK3269744.1"/>
    <property type="molecule type" value="Genomic_DNA"/>
</dbReference>
<organism evidence="3 4">
    <name type="scientific">Cymbomonas tetramitiformis</name>
    <dbReference type="NCBI Taxonomy" id="36881"/>
    <lineage>
        <taxon>Eukaryota</taxon>
        <taxon>Viridiplantae</taxon>
        <taxon>Chlorophyta</taxon>
        <taxon>Pyramimonadophyceae</taxon>
        <taxon>Pyramimonadales</taxon>
        <taxon>Pyramimonadaceae</taxon>
        <taxon>Cymbomonas</taxon>
    </lineage>
</organism>
<feature type="region of interest" description="Disordered" evidence="1">
    <location>
        <begin position="46"/>
        <end position="72"/>
    </location>
</feature>
<protein>
    <recommendedName>
        <fullName evidence="2">SidE PDE domain-containing protein</fullName>
    </recommendedName>
</protein>
<dbReference type="AlphaFoldDB" id="A0AAE0G191"/>
<name>A0AAE0G191_9CHLO</name>
<evidence type="ECO:0000313" key="3">
    <source>
        <dbReference type="EMBL" id="KAK3269744.1"/>
    </source>
</evidence>
<dbReference type="InterPro" id="IPR021014">
    <property type="entry name" value="SidE_PDE"/>
</dbReference>
<dbReference type="Pfam" id="PF12252">
    <property type="entry name" value="SidE_PDE"/>
    <property type="match status" value="1"/>
</dbReference>
<keyword evidence="4" id="KW-1185">Reference proteome</keyword>